<dbReference type="GO" id="GO:0015225">
    <property type="term" value="F:biotin transmembrane transporter activity"/>
    <property type="evidence" value="ECO:0007669"/>
    <property type="project" value="InterPro"/>
</dbReference>
<dbReference type="InterPro" id="IPR003784">
    <property type="entry name" value="BioY"/>
</dbReference>
<sequence>MILAAFAAGWIAQMTRRKNGFILFGAALLGLLLIYSFGVAWLYLIKNIYIGGNVAWVPLMKAGALVFLPADTAWCALAALVGKRLAVLSNQLAAR</sequence>
<dbReference type="AlphaFoldDB" id="A0A645I1V7"/>
<dbReference type="EMBL" id="VSSQ01104795">
    <property type="protein sequence ID" value="MPN45140.1"/>
    <property type="molecule type" value="Genomic_DNA"/>
</dbReference>
<evidence type="ECO:0000313" key="2">
    <source>
        <dbReference type="EMBL" id="MPN45140.1"/>
    </source>
</evidence>
<comment type="caution">
    <text evidence="2">The sequence shown here is derived from an EMBL/GenBank/DDBJ whole genome shotgun (WGS) entry which is preliminary data.</text>
</comment>
<keyword evidence="1" id="KW-1133">Transmembrane helix</keyword>
<dbReference type="Gene3D" id="1.10.1760.20">
    <property type="match status" value="1"/>
</dbReference>
<keyword evidence="1" id="KW-0472">Membrane</keyword>
<evidence type="ECO:0008006" key="3">
    <source>
        <dbReference type="Google" id="ProtNLM"/>
    </source>
</evidence>
<dbReference type="GO" id="GO:0005886">
    <property type="term" value="C:plasma membrane"/>
    <property type="evidence" value="ECO:0007669"/>
    <property type="project" value="InterPro"/>
</dbReference>
<feature type="transmembrane region" description="Helical" evidence="1">
    <location>
        <begin position="21"/>
        <end position="44"/>
    </location>
</feature>
<reference evidence="2" key="1">
    <citation type="submission" date="2019-08" db="EMBL/GenBank/DDBJ databases">
        <authorList>
            <person name="Kucharzyk K."/>
            <person name="Murdoch R.W."/>
            <person name="Higgins S."/>
            <person name="Loffler F."/>
        </authorList>
    </citation>
    <scope>NUCLEOTIDE SEQUENCE</scope>
</reference>
<evidence type="ECO:0000256" key="1">
    <source>
        <dbReference type="SAM" id="Phobius"/>
    </source>
</evidence>
<protein>
    <recommendedName>
        <fullName evidence="3">Biotin transporter BioY</fullName>
    </recommendedName>
</protein>
<feature type="transmembrane region" description="Helical" evidence="1">
    <location>
        <begin position="64"/>
        <end position="82"/>
    </location>
</feature>
<organism evidence="2">
    <name type="scientific">bioreactor metagenome</name>
    <dbReference type="NCBI Taxonomy" id="1076179"/>
    <lineage>
        <taxon>unclassified sequences</taxon>
        <taxon>metagenomes</taxon>
        <taxon>ecological metagenomes</taxon>
    </lineage>
</organism>
<accession>A0A645I1V7</accession>
<keyword evidence="1" id="KW-0812">Transmembrane</keyword>
<gene>
    <name evidence="2" type="ORF">SDC9_192707</name>
</gene>
<dbReference type="Pfam" id="PF02632">
    <property type="entry name" value="BioY"/>
    <property type="match status" value="1"/>
</dbReference>
<name>A0A645I1V7_9ZZZZ</name>
<proteinExistence type="predicted"/>